<name>A0A2D1U5J0_9SPHI</name>
<sequence length="246" mass="25951">MEHLKNKVAVVTGGSRGIGAAIVKRLAHEGATVAFTYVNGQEKANTLVSELTERGSKVLAIKADNAIEGEITAAIQKAITTFGKLDILVNSAGVYIGKPFEEHTLADYDITMSVNVKAVVEACLMAAKKMENSGRIITIGSNMADKVPAAQGTLYAMSKSALSGLTKGLSRDLGPREITVNLVQPGPINTDMNPETSEHADFQRSLMAIKKYGKPEHIADVVAYLANPNSGYTTGSIITIDAGTTS</sequence>
<dbReference type="Proteomes" id="UP000223749">
    <property type="component" value="Chromosome"/>
</dbReference>
<dbReference type="FunFam" id="3.40.50.720:FF:000084">
    <property type="entry name" value="Short-chain dehydrogenase reductase"/>
    <property type="match status" value="1"/>
</dbReference>
<dbReference type="Gene3D" id="3.40.50.720">
    <property type="entry name" value="NAD(P)-binding Rossmann-like Domain"/>
    <property type="match status" value="1"/>
</dbReference>
<dbReference type="PRINTS" id="PR00080">
    <property type="entry name" value="SDRFAMILY"/>
</dbReference>
<dbReference type="RefSeq" id="WP_099438801.1">
    <property type="nucleotide sequence ID" value="NZ_CP024091.1"/>
</dbReference>
<dbReference type="InterPro" id="IPR020904">
    <property type="entry name" value="Sc_DH/Rdtase_CS"/>
</dbReference>
<dbReference type="InterPro" id="IPR002347">
    <property type="entry name" value="SDR_fam"/>
</dbReference>
<evidence type="ECO:0000256" key="2">
    <source>
        <dbReference type="ARBA" id="ARBA00023002"/>
    </source>
</evidence>
<evidence type="ECO:0000256" key="1">
    <source>
        <dbReference type="ARBA" id="ARBA00006484"/>
    </source>
</evidence>
<dbReference type="KEGG" id="pgs:CPT03_10445"/>
<dbReference type="PROSITE" id="PS00061">
    <property type="entry name" value="ADH_SHORT"/>
    <property type="match status" value="1"/>
</dbReference>
<reference evidence="3 4" key="1">
    <citation type="submission" date="2017-10" db="EMBL/GenBank/DDBJ databases">
        <title>Whole genome of Pedobacter ginsengisoli T01R-27 isolated from tomato rhizosphere.</title>
        <authorList>
            <person name="Weon H.-Y."/>
            <person name="Lee S.A."/>
            <person name="Sang M.K."/>
            <person name="Song J."/>
        </authorList>
    </citation>
    <scope>NUCLEOTIDE SEQUENCE [LARGE SCALE GENOMIC DNA]</scope>
    <source>
        <strain evidence="3 4">T01R-27</strain>
    </source>
</reference>
<dbReference type="PANTHER" id="PTHR43639:SF1">
    <property type="entry name" value="SHORT-CHAIN DEHYDROGENASE_REDUCTASE FAMILY PROTEIN"/>
    <property type="match status" value="1"/>
</dbReference>
<dbReference type="OrthoDB" id="9803333at2"/>
<keyword evidence="2" id="KW-0560">Oxidoreductase</keyword>
<accession>A0A2D1U5J0</accession>
<evidence type="ECO:0000313" key="3">
    <source>
        <dbReference type="EMBL" id="ATP56867.1"/>
    </source>
</evidence>
<dbReference type="PANTHER" id="PTHR43639">
    <property type="entry name" value="OXIDOREDUCTASE, SHORT-CHAIN DEHYDROGENASE/REDUCTASE FAMILY (AFU_ORTHOLOGUE AFUA_5G02870)"/>
    <property type="match status" value="1"/>
</dbReference>
<dbReference type="Pfam" id="PF13561">
    <property type="entry name" value="adh_short_C2"/>
    <property type="match status" value="1"/>
</dbReference>
<comment type="similarity">
    <text evidence="1">Belongs to the short-chain dehydrogenases/reductases (SDR) family.</text>
</comment>
<dbReference type="GO" id="GO:0016491">
    <property type="term" value="F:oxidoreductase activity"/>
    <property type="evidence" value="ECO:0007669"/>
    <property type="project" value="UniProtKB-KW"/>
</dbReference>
<keyword evidence="4" id="KW-1185">Reference proteome</keyword>
<organism evidence="3 4">
    <name type="scientific">Pedobacter ginsengisoli</name>
    <dbReference type="NCBI Taxonomy" id="363852"/>
    <lineage>
        <taxon>Bacteria</taxon>
        <taxon>Pseudomonadati</taxon>
        <taxon>Bacteroidota</taxon>
        <taxon>Sphingobacteriia</taxon>
        <taxon>Sphingobacteriales</taxon>
        <taxon>Sphingobacteriaceae</taxon>
        <taxon>Pedobacter</taxon>
    </lineage>
</organism>
<dbReference type="SUPFAM" id="SSF51735">
    <property type="entry name" value="NAD(P)-binding Rossmann-fold domains"/>
    <property type="match status" value="1"/>
</dbReference>
<dbReference type="InterPro" id="IPR036291">
    <property type="entry name" value="NAD(P)-bd_dom_sf"/>
</dbReference>
<dbReference type="AlphaFoldDB" id="A0A2D1U5J0"/>
<dbReference type="PRINTS" id="PR00081">
    <property type="entry name" value="GDHRDH"/>
</dbReference>
<protein>
    <submittedName>
        <fullName evidence="3">Oxidoreductase</fullName>
    </submittedName>
</protein>
<gene>
    <name evidence="3" type="ORF">CPT03_10445</name>
</gene>
<evidence type="ECO:0000313" key="4">
    <source>
        <dbReference type="Proteomes" id="UP000223749"/>
    </source>
</evidence>
<proteinExistence type="inferred from homology"/>
<dbReference type="EMBL" id="CP024091">
    <property type="protein sequence ID" value="ATP56867.1"/>
    <property type="molecule type" value="Genomic_DNA"/>
</dbReference>